<evidence type="ECO:0000313" key="19">
    <source>
        <dbReference type="Proteomes" id="UP000013827"/>
    </source>
</evidence>
<comment type="catalytic activity">
    <reaction evidence="14">
        <text>ATP + H2O = ADP + phosphate + H(+)</text>
        <dbReference type="Rhea" id="RHEA:13065"/>
        <dbReference type="ChEBI" id="CHEBI:15377"/>
        <dbReference type="ChEBI" id="CHEBI:15378"/>
        <dbReference type="ChEBI" id="CHEBI:30616"/>
        <dbReference type="ChEBI" id="CHEBI:43474"/>
        <dbReference type="ChEBI" id="CHEBI:456216"/>
        <dbReference type="EC" id="5.6.2.4"/>
    </reaction>
</comment>
<keyword evidence="7" id="KW-0067">ATP-binding</keyword>
<comment type="similarity">
    <text evidence="2">Belongs to the helicase family. RAD25/XPB subfamily.</text>
</comment>
<evidence type="ECO:0000256" key="9">
    <source>
        <dbReference type="ARBA" id="ARBA00023204"/>
    </source>
</evidence>
<organism evidence="18 19">
    <name type="scientific">Emiliania huxleyi (strain CCMP1516)</name>
    <dbReference type="NCBI Taxonomy" id="280463"/>
    <lineage>
        <taxon>Eukaryota</taxon>
        <taxon>Haptista</taxon>
        <taxon>Haptophyta</taxon>
        <taxon>Prymnesiophyceae</taxon>
        <taxon>Isochrysidales</taxon>
        <taxon>Noelaerhabdaceae</taxon>
        <taxon>Emiliania</taxon>
    </lineage>
</organism>
<reference evidence="18" key="2">
    <citation type="submission" date="2024-10" db="UniProtKB">
        <authorList>
            <consortium name="EnsemblProtists"/>
        </authorList>
    </citation>
    <scope>IDENTIFICATION</scope>
</reference>
<keyword evidence="10" id="KW-0413">Isomerase</keyword>
<dbReference type="PANTHER" id="PTHR11274">
    <property type="entry name" value="RAD25/XP-B DNA REPAIR HELICASE"/>
    <property type="match status" value="1"/>
</dbReference>
<dbReference type="GO" id="GO:0006367">
    <property type="term" value="P:transcription initiation at RNA polymerase II promoter"/>
    <property type="evidence" value="ECO:0007669"/>
    <property type="project" value="InterPro"/>
</dbReference>
<keyword evidence="4" id="KW-0227">DNA damage</keyword>
<keyword evidence="9" id="KW-0234">DNA repair</keyword>
<evidence type="ECO:0000256" key="13">
    <source>
        <dbReference type="ARBA" id="ARBA00034808"/>
    </source>
</evidence>
<dbReference type="InterPro" id="IPR032830">
    <property type="entry name" value="XPB/Ssl2_N"/>
</dbReference>
<dbReference type="InterPro" id="IPR001161">
    <property type="entry name" value="XPB/Ssl2"/>
</dbReference>
<keyword evidence="8" id="KW-0238">DNA-binding</keyword>
<dbReference type="eggNOG" id="KOG1123">
    <property type="taxonomic scope" value="Eukaryota"/>
</dbReference>
<dbReference type="InterPro" id="IPR050615">
    <property type="entry name" value="ATP-dep_DNA_Helicase"/>
</dbReference>
<dbReference type="Pfam" id="PF13625">
    <property type="entry name" value="Helicase_C_3"/>
    <property type="match status" value="1"/>
</dbReference>
<dbReference type="FunFam" id="3.40.50.300:FF:000117">
    <property type="entry name" value="Putative DNA repair helicase rad25"/>
    <property type="match status" value="1"/>
</dbReference>
<dbReference type="STRING" id="2903.R1BNR8"/>
<evidence type="ECO:0000259" key="17">
    <source>
        <dbReference type="PROSITE" id="PS51194"/>
    </source>
</evidence>
<dbReference type="PANTHER" id="PTHR11274:SF0">
    <property type="entry name" value="GENERAL TRANSCRIPTION AND DNA REPAIR FACTOR IIH HELICASE SUBUNIT XPB"/>
    <property type="match status" value="1"/>
</dbReference>
<evidence type="ECO:0000313" key="18">
    <source>
        <dbReference type="EnsemblProtists" id="EOD11327"/>
    </source>
</evidence>
<evidence type="ECO:0000256" key="4">
    <source>
        <dbReference type="ARBA" id="ARBA00022763"/>
    </source>
</evidence>
<dbReference type="NCBIfam" id="TIGR00603">
    <property type="entry name" value="rad25"/>
    <property type="match status" value="1"/>
</dbReference>
<dbReference type="PRINTS" id="PR00851">
    <property type="entry name" value="XRODRMPGMNTB"/>
</dbReference>
<feature type="region of interest" description="Disordered" evidence="15">
    <location>
        <begin position="692"/>
        <end position="761"/>
    </location>
</feature>
<dbReference type="PaxDb" id="2903-EOD11327"/>
<dbReference type="SMART" id="SM00487">
    <property type="entry name" value="DEXDc"/>
    <property type="match status" value="1"/>
</dbReference>
<dbReference type="GO" id="GO:0016787">
    <property type="term" value="F:hydrolase activity"/>
    <property type="evidence" value="ECO:0007669"/>
    <property type="project" value="UniProtKB-KW"/>
</dbReference>
<dbReference type="GO" id="GO:0005524">
    <property type="term" value="F:ATP binding"/>
    <property type="evidence" value="ECO:0007669"/>
    <property type="project" value="UniProtKB-KW"/>
</dbReference>
<dbReference type="RefSeq" id="XP_005763756.1">
    <property type="nucleotide sequence ID" value="XM_005763699.1"/>
</dbReference>
<dbReference type="InterPro" id="IPR006935">
    <property type="entry name" value="Helicase/UvrB_N"/>
</dbReference>
<dbReference type="InterPro" id="IPR001650">
    <property type="entry name" value="Helicase_C-like"/>
</dbReference>
<evidence type="ECO:0000256" key="5">
    <source>
        <dbReference type="ARBA" id="ARBA00022801"/>
    </source>
</evidence>
<evidence type="ECO:0000256" key="15">
    <source>
        <dbReference type="SAM" id="MobiDB-lite"/>
    </source>
</evidence>
<evidence type="ECO:0000256" key="10">
    <source>
        <dbReference type="ARBA" id="ARBA00023235"/>
    </source>
</evidence>
<dbReference type="InterPro" id="IPR032438">
    <property type="entry name" value="ERCC3_RAD25_C"/>
</dbReference>
<keyword evidence="19" id="KW-1185">Reference proteome</keyword>
<name>A0A0D3IJ92_EMIH1</name>
<keyword evidence="5" id="KW-0378">Hydrolase</keyword>
<dbReference type="GO" id="GO:0005675">
    <property type="term" value="C:transcription factor TFIIH holo complex"/>
    <property type="evidence" value="ECO:0007669"/>
    <property type="project" value="TreeGrafter"/>
</dbReference>
<protein>
    <recommendedName>
        <fullName evidence="13">DNA 3'-5' helicase</fullName>
        <ecNumber evidence="13">5.6.2.4</ecNumber>
    </recommendedName>
</protein>
<feature type="domain" description="Helicase ATP-binding" evidence="16">
    <location>
        <begin position="265"/>
        <end position="427"/>
    </location>
</feature>
<evidence type="ECO:0000256" key="3">
    <source>
        <dbReference type="ARBA" id="ARBA00022741"/>
    </source>
</evidence>
<evidence type="ECO:0000256" key="12">
    <source>
        <dbReference type="ARBA" id="ARBA00034617"/>
    </source>
</evidence>
<dbReference type="PROSITE" id="PS51194">
    <property type="entry name" value="HELICASE_CTER"/>
    <property type="match status" value="1"/>
</dbReference>
<dbReference type="CDD" id="cd18789">
    <property type="entry name" value="SF2_C_XPB"/>
    <property type="match status" value="1"/>
</dbReference>
<dbReference type="SUPFAM" id="SSF52540">
    <property type="entry name" value="P-loop containing nucleoside triphosphate hydrolases"/>
    <property type="match status" value="2"/>
</dbReference>
<dbReference type="InterPro" id="IPR027417">
    <property type="entry name" value="P-loop_NTPase"/>
</dbReference>
<dbReference type="KEGG" id="ehx:EMIHUDRAFT_67391"/>
<proteinExistence type="inferred from homology"/>
<evidence type="ECO:0000256" key="6">
    <source>
        <dbReference type="ARBA" id="ARBA00022806"/>
    </source>
</evidence>
<evidence type="ECO:0000256" key="2">
    <source>
        <dbReference type="ARBA" id="ARBA00006637"/>
    </source>
</evidence>
<dbReference type="OMA" id="RCQEIDY"/>
<evidence type="ECO:0000259" key="16">
    <source>
        <dbReference type="PROSITE" id="PS51192"/>
    </source>
</evidence>
<dbReference type="SMART" id="SM00490">
    <property type="entry name" value="HELICc"/>
    <property type="match status" value="1"/>
</dbReference>
<dbReference type="Gene3D" id="3.40.50.300">
    <property type="entry name" value="P-loop containing nucleotide triphosphate hydrolases"/>
    <property type="match status" value="2"/>
</dbReference>
<dbReference type="EnsemblProtists" id="EOD11327">
    <property type="protein sequence ID" value="EOD11327"/>
    <property type="gene ID" value="EMIHUDRAFT_67391"/>
</dbReference>
<dbReference type="EC" id="5.6.2.4" evidence="13"/>
<dbReference type="Pfam" id="PF16203">
    <property type="entry name" value="ERCC3_RAD25_C"/>
    <property type="match status" value="1"/>
</dbReference>
<comment type="catalytic activity">
    <reaction evidence="12">
        <text>Couples ATP hydrolysis with the unwinding of duplex DNA by translocating in the 3'-5' direction.</text>
        <dbReference type="EC" id="5.6.2.4"/>
    </reaction>
</comment>
<keyword evidence="6" id="KW-0347">Helicase</keyword>
<evidence type="ECO:0000256" key="8">
    <source>
        <dbReference type="ARBA" id="ARBA00023125"/>
    </source>
</evidence>
<dbReference type="CDD" id="cd18029">
    <property type="entry name" value="DEXHc_XPB"/>
    <property type="match status" value="1"/>
</dbReference>
<dbReference type="AlphaFoldDB" id="A0A0D3IJ92"/>
<dbReference type="GO" id="GO:0000112">
    <property type="term" value="C:nucleotide-excision repair factor 3 complex"/>
    <property type="evidence" value="ECO:0007669"/>
    <property type="project" value="TreeGrafter"/>
</dbReference>
<comment type="subcellular location">
    <subcellularLocation>
        <location evidence="1">Nucleus</location>
    </subcellularLocation>
</comment>
<evidence type="ECO:0000256" key="14">
    <source>
        <dbReference type="ARBA" id="ARBA00048988"/>
    </source>
</evidence>
<feature type="domain" description="Helicase C-terminal" evidence="17">
    <location>
        <begin position="481"/>
        <end position="637"/>
    </location>
</feature>
<evidence type="ECO:0000256" key="11">
    <source>
        <dbReference type="ARBA" id="ARBA00023242"/>
    </source>
</evidence>
<dbReference type="FunFam" id="3.40.50.300:FF:000077">
    <property type="entry name" value="Probable DNA repair helicase RAD25"/>
    <property type="match status" value="1"/>
</dbReference>
<dbReference type="GO" id="GO:0006289">
    <property type="term" value="P:nucleotide-excision repair"/>
    <property type="evidence" value="ECO:0007669"/>
    <property type="project" value="InterPro"/>
</dbReference>
<keyword evidence="11" id="KW-0539">Nucleus</keyword>
<accession>A0A0D3IJ92</accession>
<dbReference type="GO" id="GO:0097550">
    <property type="term" value="C:transcription preinitiation complex"/>
    <property type="evidence" value="ECO:0007669"/>
    <property type="project" value="TreeGrafter"/>
</dbReference>
<dbReference type="GeneID" id="17257523"/>
<keyword evidence="3" id="KW-0547">Nucleotide-binding</keyword>
<evidence type="ECO:0000256" key="1">
    <source>
        <dbReference type="ARBA" id="ARBA00004123"/>
    </source>
</evidence>
<sequence>MESTADGADDTSGCRDFRRELELKQHAASRPLWVCPDGRIVLEASSPVYAQALDLLVAISEPVSRTRHMQEYQLTQYSLYAGASMGLRTQDITAGLERFSKCGLPEEVRAMVAECTERYGKVKLILRNDRYYIECPGDGAAFDALLHDAQIAEMRVLRDAAEEIPDHLRAAAAHGGGGGGAGSIVGLMGAAAFDEDEPSFSRLEHRSFEVDASKIKQVKERCNEIDWPLLEEYDFRNDADASALPVELRPETRVRDYQQAALGRMFGSHRARSGIIVLPCGAGKTLVGITAAATIGRSCLVLCNSAVSVEQWYQQFLMWTTVPKERVTKFTAGTKERLHPEACVLVSTYNMISFPGRRSKEALEVMADVEAREWGLLLMDEVHVVPANTFLTCTIKTKSRCKLGLTATLVREDDKIGDLNFLIGPKLYEANWLDLQAKGFIATVSCAEVWCPMTAEFFAEYLRQPVAVGRQLYAMNPSKFRACEYLVRFHEARGDKVIVFSDNVFALKKYAIKLKRPYIYGPTPQHERMMLLEKFKSTSEWNTLFISKVGDTSIDLPEANVIIQVASHFGARRQEAQRLGRILRPKARFAGDSTDPPPPPLSLSRDVLHYYHYIIIITSLSLHYDTQEMFYSTKRQQFLVDQGYAFKVITNLVPDGQDELLYSTQRDQLDLLREVLTDATSAEAQAEDAREAAEVEKDSGGAAVYGGGGVSRKRASMSELSGGDGLTYAETSRRSAPAGPSQRHGVFKQIDKARQQQRGGR</sequence>
<dbReference type="GO" id="GO:0043138">
    <property type="term" value="F:3'-5' DNA helicase activity"/>
    <property type="evidence" value="ECO:0007669"/>
    <property type="project" value="UniProtKB-EC"/>
</dbReference>
<evidence type="ECO:0000256" key="7">
    <source>
        <dbReference type="ARBA" id="ARBA00022840"/>
    </source>
</evidence>
<dbReference type="Pfam" id="PF04851">
    <property type="entry name" value="ResIII"/>
    <property type="match status" value="1"/>
</dbReference>
<dbReference type="HOGENOM" id="CLU_008213_0_0_1"/>
<dbReference type="Proteomes" id="UP000013827">
    <property type="component" value="Unassembled WGS sequence"/>
</dbReference>
<dbReference type="PROSITE" id="PS51192">
    <property type="entry name" value="HELICASE_ATP_BIND_1"/>
    <property type="match status" value="1"/>
</dbReference>
<dbReference type="GO" id="GO:0003677">
    <property type="term" value="F:DNA binding"/>
    <property type="evidence" value="ECO:0007669"/>
    <property type="project" value="UniProtKB-KW"/>
</dbReference>
<reference evidence="19" key="1">
    <citation type="journal article" date="2013" name="Nature">
        <title>Pan genome of the phytoplankton Emiliania underpins its global distribution.</title>
        <authorList>
            <person name="Read B.A."/>
            <person name="Kegel J."/>
            <person name="Klute M.J."/>
            <person name="Kuo A."/>
            <person name="Lefebvre S.C."/>
            <person name="Maumus F."/>
            <person name="Mayer C."/>
            <person name="Miller J."/>
            <person name="Monier A."/>
            <person name="Salamov A."/>
            <person name="Young J."/>
            <person name="Aguilar M."/>
            <person name="Claverie J.M."/>
            <person name="Frickenhaus S."/>
            <person name="Gonzalez K."/>
            <person name="Herman E.K."/>
            <person name="Lin Y.C."/>
            <person name="Napier J."/>
            <person name="Ogata H."/>
            <person name="Sarno A.F."/>
            <person name="Shmutz J."/>
            <person name="Schroeder D."/>
            <person name="de Vargas C."/>
            <person name="Verret F."/>
            <person name="von Dassow P."/>
            <person name="Valentin K."/>
            <person name="Van de Peer Y."/>
            <person name="Wheeler G."/>
            <person name="Dacks J.B."/>
            <person name="Delwiche C.F."/>
            <person name="Dyhrman S.T."/>
            <person name="Glockner G."/>
            <person name="John U."/>
            <person name="Richards T."/>
            <person name="Worden A.Z."/>
            <person name="Zhang X."/>
            <person name="Grigoriev I.V."/>
            <person name="Allen A.E."/>
            <person name="Bidle K."/>
            <person name="Borodovsky M."/>
            <person name="Bowler C."/>
            <person name="Brownlee C."/>
            <person name="Cock J.M."/>
            <person name="Elias M."/>
            <person name="Gladyshev V.N."/>
            <person name="Groth M."/>
            <person name="Guda C."/>
            <person name="Hadaegh A."/>
            <person name="Iglesias-Rodriguez M.D."/>
            <person name="Jenkins J."/>
            <person name="Jones B.M."/>
            <person name="Lawson T."/>
            <person name="Leese F."/>
            <person name="Lindquist E."/>
            <person name="Lobanov A."/>
            <person name="Lomsadze A."/>
            <person name="Malik S.B."/>
            <person name="Marsh M.E."/>
            <person name="Mackinder L."/>
            <person name="Mock T."/>
            <person name="Mueller-Roeber B."/>
            <person name="Pagarete A."/>
            <person name="Parker M."/>
            <person name="Probert I."/>
            <person name="Quesneville H."/>
            <person name="Raines C."/>
            <person name="Rensing S.A."/>
            <person name="Riano-Pachon D.M."/>
            <person name="Richier S."/>
            <person name="Rokitta S."/>
            <person name="Shiraiwa Y."/>
            <person name="Soanes D.M."/>
            <person name="van der Giezen M."/>
            <person name="Wahlund T.M."/>
            <person name="Williams B."/>
            <person name="Wilson W."/>
            <person name="Wolfe G."/>
            <person name="Wurch L.L."/>
        </authorList>
    </citation>
    <scope>NUCLEOTIDE SEQUENCE</scope>
</reference>
<dbReference type="InterPro" id="IPR014001">
    <property type="entry name" value="Helicase_ATP-bd"/>
</dbReference>